<dbReference type="Gene3D" id="3.30.70.1430">
    <property type="entry name" value="Multidrug efflux transporter AcrB pore domain"/>
    <property type="match status" value="1"/>
</dbReference>
<proteinExistence type="predicted"/>
<dbReference type="EMBL" id="JAANIU010006719">
    <property type="protein sequence ID" value="KAG1540521.1"/>
    <property type="molecule type" value="Genomic_DNA"/>
</dbReference>
<keyword evidence="2" id="KW-1185">Reference proteome</keyword>
<sequence>MLERAVSARKLVVGGAAVLTVLAGLLASRMGTEFIPNLDEGDIALHALRIPGTSLTQAIGMQRQLEATIKKFPEVDEVVAKIGTAEVATDPMPPSVADTFIMLKDRDQWPDPRKPKAQLIAELEKAVRAIPGNNYEFTQPIQMRTNELISGVRSDVAVKVYGDTLDQLTRLASRVERVMRSVPGAEDVKAEQVSGLPLLTITPDPAALARSAHSAAGKHQCR</sequence>
<evidence type="ECO:0000313" key="1">
    <source>
        <dbReference type="EMBL" id="KAG1540521.1"/>
    </source>
</evidence>
<dbReference type="SUPFAM" id="SSF82693">
    <property type="entry name" value="Multidrug efflux transporter AcrB pore domain, PN1, PN2, PC1 and PC2 subdomains"/>
    <property type="match status" value="1"/>
</dbReference>
<dbReference type="GO" id="GO:0042910">
    <property type="term" value="F:xenobiotic transmembrane transporter activity"/>
    <property type="evidence" value="ECO:0007669"/>
    <property type="project" value="TreeGrafter"/>
</dbReference>
<dbReference type="Gene3D" id="3.30.2090.10">
    <property type="entry name" value="Multidrug efflux transporter AcrB TolC docking domain, DN and DC subdomains"/>
    <property type="match status" value="1"/>
</dbReference>
<reference evidence="1 2" key="1">
    <citation type="journal article" date="2020" name="Microb. Genom.">
        <title>Genetic diversity of clinical and environmental Mucorales isolates obtained from an investigation of mucormycosis cases among solid organ transplant recipients.</title>
        <authorList>
            <person name="Nguyen M.H."/>
            <person name="Kaul D."/>
            <person name="Muto C."/>
            <person name="Cheng S.J."/>
            <person name="Richter R.A."/>
            <person name="Bruno V.M."/>
            <person name="Liu G."/>
            <person name="Beyhan S."/>
            <person name="Sundermann A.J."/>
            <person name="Mounaud S."/>
            <person name="Pasculle A.W."/>
            <person name="Nierman W.C."/>
            <person name="Driscoll E."/>
            <person name="Cumbie R."/>
            <person name="Clancy C.J."/>
            <person name="Dupont C.L."/>
        </authorList>
    </citation>
    <scope>NUCLEOTIDE SEQUENCE [LARGE SCALE GENOMIC DNA]</scope>
    <source>
        <strain evidence="1 2">GL24</strain>
    </source>
</reference>
<dbReference type="Gene3D" id="3.30.70.1440">
    <property type="entry name" value="Multidrug efflux transporter AcrB pore domain"/>
    <property type="match status" value="1"/>
</dbReference>
<dbReference type="Pfam" id="PF00873">
    <property type="entry name" value="ACR_tran"/>
    <property type="match status" value="1"/>
</dbReference>
<accession>A0A9P7C8F0</accession>
<organism evidence="1 2">
    <name type="scientific">Rhizopus delemar</name>
    <dbReference type="NCBI Taxonomy" id="936053"/>
    <lineage>
        <taxon>Eukaryota</taxon>
        <taxon>Fungi</taxon>
        <taxon>Fungi incertae sedis</taxon>
        <taxon>Mucoromycota</taxon>
        <taxon>Mucoromycotina</taxon>
        <taxon>Mucoromycetes</taxon>
        <taxon>Mucorales</taxon>
        <taxon>Mucorineae</taxon>
        <taxon>Rhizopodaceae</taxon>
        <taxon>Rhizopus</taxon>
    </lineage>
</organism>
<dbReference type="Proteomes" id="UP000740926">
    <property type="component" value="Unassembled WGS sequence"/>
</dbReference>
<name>A0A9P7C8F0_9FUNG</name>
<comment type="caution">
    <text evidence="1">The sequence shown here is derived from an EMBL/GenBank/DDBJ whole genome shotgun (WGS) entry which is preliminary data.</text>
</comment>
<dbReference type="AlphaFoldDB" id="A0A9P7C8F0"/>
<dbReference type="Gene3D" id="1.20.1640.10">
    <property type="entry name" value="Multidrug efflux transporter AcrB transmembrane domain"/>
    <property type="match status" value="1"/>
</dbReference>
<dbReference type="PANTHER" id="PTHR32063:SF24">
    <property type="entry name" value="CATION EFFLUX SYSTEM (ACRB_ACRD_ACRF FAMILY)"/>
    <property type="match status" value="1"/>
</dbReference>
<dbReference type="GO" id="GO:0005886">
    <property type="term" value="C:plasma membrane"/>
    <property type="evidence" value="ECO:0007669"/>
    <property type="project" value="TreeGrafter"/>
</dbReference>
<dbReference type="InterPro" id="IPR027463">
    <property type="entry name" value="AcrB_DN_DC_subdom"/>
</dbReference>
<dbReference type="PANTHER" id="PTHR32063">
    <property type="match status" value="1"/>
</dbReference>
<protein>
    <submittedName>
        <fullName evidence="1">Uncharacterized protein</fullName>
    </submittedName>
</protein>
<dbReference type="InterPro" id="IPR001036">
    <property type="entry name" value="Acrflvin-R"/>
</dbReference>
<evidence type="ECO:0000313" key="2">
    <source>
        <dbReference type="Proteomes" id="UP000740926"/>
    </source>
</evidence>
<gene>
    <name evidence="1" type="ORF">G6F50_014352</name>
</gene>